<keyword evidence="3" id="KW-1185">Reference proteome</keyword>
<evidence type="ECO:0000313" key="2">
    <source>
        <dbReference type="EMBL" id="MBB5328814.1"/>
    </source>
</evidence>
<dbReference type="RefSeq" id="WP_183976725.1">
    <property type="nucleotide sequence ID" value="NZ_JACHEB010000005.1"/>
</dbReference>
<dbReference type="InterPro" id="IPR041916">
    <property type="entry name" value="Anti_sigma_zinc_sf"/>
</dbReference>
<gene>
    <name evidence="2" type="ORF">HDF14_002430</name>
</gene>
<dbReference type="Proteomes" id="UP000535182">
    <property type="component" value="Unassembled WGS sequence"/>
</dbReference>
<protein>
    <recommendedName>
        <fullName evidence="4">Zinc-finger domain-containing protein</fullName>
    </recommendedName>
</protein>
<evidence type="ECO:0000313" key="3">
    <source>
        <dbReference type="Proteomes" id="UP000535182"/>
    </source>
</evidence>
<dbReference type="Gene3D" id="1.10.10.1320">
    <property type="entry name" value="Anti-sigma factor, zinc-finger domain"/>
    <property type="match status" value="1"/>
</dbReference>
<feature type="transmembrane region" description="Helical" evidence="1">
    <location>
        <begin position="78"/>
        <end position="100"/>
    </location>
</feature>
<sequence>MDHREAIESQAVERYLLKEFSASERDEFEEHYFGCGECASDLRSTSAFLQLAGRVTISDGIRAPKPKVLPILNRWKPLGYAIAASIACFSFILYQNILVIPKLRSSASPQALQYFSLTDKTARGGVQTAFKTEPGKPFLLLVDIPPREATSEYRCDISNLAGKKMLSFSLSKENLKNTVPLLIPAASLEHGVYSLSISGRSTNESPYTEIQTLNFEIR</sequence>
<keyword evidence="1" id="KW-0812">Transmembrane</keyword>
<dbReference type="EMBL" id="JACHEB010000005">
    <property type="protein sequence ID" value="MBB5328814.1"/>
    <property type="molecule type" value="Genomic_DNA"/>
</dbReference>
<organism evidence="2 3">
    <name type="scientific">Tunturiibacter gelidiferens</name>
    <dbReference type="NCBI Taxonomy" id="3069689"/>
    <lineage>
        <taxon>Bacteria</taxon>
        <taxon>Pseudomonadati</taxon>
        <taxon>Acidobacteriota</taxon>
        <taxon>Terriglobia</taxon>
        <taxon>Terriglobales</taxon>
        <taxon>Acidobacteriaceae</taxon>
        <taxon>Tunturiibacter</taxon>
    </lineage>
</organism>
<evidence type="ECO:0000256" key="1">
    <source>
        <dbReference type="SAM" id="Phobius"/>
    </source>
</evidence>
<evidence type="ECO:0008006" key="4">
    <source>
        <dbReference type="Google" id="ProtNLM"/>
    </source>
</evidence>
<dbReference type="AlphaFoldDB" id="A0A9X0QEJ9"/>
<comment type="caution">
    <text evidence="2">The sequence shown here is derived from an EMBL/GenBank/DDBJ whole genome shotgun (WGS) entry which is preliminary data.</text>
</comment>
<name>A0A9X0QEJ9_9BACT</name>
<accession>A0A9X0QEJ9</accession>
<proteinExistence type="predicted"/>
<reference evidence="2 3" key="1">
    <citation type="submission" date="2020-08" db="EMBL/GenBank/DDBJ databases">
        <title>Genomic Encyclopedia of Type Strains, Phase IV (KMG-V): Genome sequencing to study the core and pangenomes of soil and plant-associated prokaryotes.</title>
        <authorList>
            <person name="Whitman W."/>
        </authorList>
    </citation>
    <scope>NUCLEOTIDE SEQUENCE [LARGE SCALE GENOMIC DNA]</scope>
    <source>
        <strain evidence="2 3">X5P2</strain>
    </source>
</reference>
<keyword evidence="1" id="KW-1133">Transmembrane helix</keyword>
<keyword evidence="1" id="KW-0472">Membrane</keyword>